<organism evidence="1 2">
    <name type="scientific">Vibrio mediterranei</name>
    <dbReference type="NCBI Taxonomy" id="689"/>
    <lineage>
        <taxon>Bacteria</taxon>
        <taxon>Pseudomonadati</taxon>
        <taxon>Pseudomonadota</taxon>
        <taxon>Gammaproteobacteria</taxon>
        <taxon>Vibrionales</taxon>
        <taxon>Vibrionaceae</taxon>
        <taxon>Vibrio</taxon>
    </lineage>
</organism>
<evidence type="ECO:0000313" key="2">
    <source>
        <dbReference type="Proteomes" id="UP000197092"/>
    </source>
</evidence>
<gene>
    <name evidence="1" type="ORF">BSZ05_22235</name>
</gene>
<dbReference type="AlphaFoldDB" id="A0AAN1KQG2"/>
<dbReference type="Proteomes" id="UP000197092">
    <property type="component" value="Chromosome 2"/>
</dbReference>
<accession>A0AAN1KQG2</accession>
<evidence type="ECO:0000313" key="1">
    <source>
        <dbReference type="EMBL" id="ASI92517.1"/>
    </source>
</evidence>
<dbReference type="KEGG" id="vsh:BSZ05_22235"/>
<name>A0AAN1KQG2_9VIBR</name>
<reference evidence="2" key="1">
    <citation type="submission" date="2016-12" db="EMBL/GenBank/DDBJ databases">
        <title>Comparative genomic analysis reveals the diversity, evolution, and environmental adaptation strategies of the genus Vibrio.</title>
        <authorList>
            <person name="Lin H."/>
            <person name="Wang X."/>
            <person name="Zhang X.-H."/>
        </authorList>
    </citation>
    <scope>NUCLEOTIDE SEQUENCE [LARGE SCALE GENOMIC DNA]</scope>
    <source>
        <strain evidence="2">QT6D1</strain>
    </source>
</reference>
<sequence length="70" mass="7786">MNGTQTALLNNLNKGHKMSTQQFEQLREQLKLLSPQQLKALQGEISNQLSPSAASLLSEEEMSALTQLFQ</sequence>
<proteinExistence type="predicted"/>
<protein>
    <submittedName>
        <fullName evidence="1">Uncharacterized protein</fullName>
    </submittedName>
</protein>
<dbReference type="EMBL" id="CP018309">
    <property type="protein sequence ID" value="ASI92517.1"/>
    <property type="molecule type" value="Genomic_DNA"/>
</dbReference>